<dbReference type="CDD" id="cd02511">
    <property type="entry name" value="Beta4Glucosyltransferase"/>
    <property type="match status" value="1"/>
</dbReference>
<gene>
    <name evidence="2" type="ORF">COY16_03205</name>
</gene>
<feature type="domain" description="Glycosyltransferase 2-like" evidence="1">
    <location>
        <begin position="13"/>
        <end position="130"/>
    </location>
</feature>
<protein>
    <recommendedName>
        <fullName evidence="1">Glycosyltransferase 2-like domain-containing protein</fullName>
    </recommendedName>
</protein>
<evidence type="ECO:0000259" key="1">
    <source>
        <dbReference type="Pfam" id="PF00535"/>
    </source>
</evidence>
<dbReference type="Gene3D" id="3.90.550.10">
    <property type="entry name" value="Spore Coat Polysaccharide Biosynthesis Protein SpsA, Chain A"/>
    <property type="match status" value="1"/>
</dbReference>
<dbReference type="Pfam" id="PF00535">
    <property type="entry name" value="Glycos_transf_2"/>
    <property type="match status" value="1"/>
</dbReference>
<evidence type="ECO:0000313" key="3">
    <source>
        <dbReference type="Proteomes" id="UP000228503"/>
    </source>
</evidence>
<dbReference type="InterPro" id="IPR029044">
    <property type="entry name" value="Nucleotide-diphossugar_trans"/>
</dbReference>
<evidence type="ECO:0000313" key="2">
    <source>
        <dbReference type="EMBL" id="PIZ62925.1"/>
    </source>
</evidence>
<reference evidence="3" key="1">
    <citation type="submission" date="2017-09" db="EMBL/GenBank/DDBJ databases">
        <title>Depth-based differentiation of microbial function through sediment-hosted aquifers and enrichment of novel symbionts in the deep terrestrial subsurface.</title>
        <authorList>
            <person name="Probst A.J."/>
            <person name="Ladd B."/>
            <person name="Jarett J.K."/>
            <person name="Geller-Mcgrath D.E."/>
            <person name="Sieber C.M.K."/>
            <person name="Emerson J.B."/>
            <person name="Anantharaman K."/>
            <person name="Thomas B.C."/>
            <person name="Malmstrom R."/>
            <person name="Stieglmeier M."/>
            <person name="Klingl A."/>
            <person name="Woyke T."/>
            <person name="Ryan C.M."/>
            <person name="Banfield J.F."/>
        </authorList>
    </citation>
    <scope>NUCLEOTIDE SEQUENCE [LARGE SCALE GENOMIC DNA]</scope>
</reference>
<dbReference type="InterPro" id="IPR001173">
    <property type="entry name" value="Glyco_trans_2-like"/>
</dbReference>
<dbReference type="EMBL" id="PFOB01000040">
    <property type="protein sequence ID" value="PIZ62925.1"/>
    <property type="molecule type" value="Genomic_DNA"/>
</dbReference>
<name>A0A2M7TYT7_9BACT</name>
<accession>A0A2M7TYT7</accession>
<dbReference type="AlphaFoldDB" id="A0A2M7TYT7"/>
<dbReference type="PANTHER" id="PTHR43630:SF2">
    <property type="entry name" value="GLYCOSYLTRANSFERASE"/>
    <property type="match status" value="1"/>
</dbReference>
<comment type="caution">
    <text evidence="2">The sequence shown here is derived from an EMBL/GenBank/DDBJ whole genome shotgun (WGS) entry which is preliminary data.</text>
</comment>
<sequence length="308" mass="36123">MKLHPFSNMTDISVLIVAKKDTEHLIQTINSVVNWTKEVIIIDIGISKEMLSEIKNTKATIITHDGTVTYADQIRNKITKYASSSYVFFLDPDEVVPNDLQKYIQDNYLKYDALSLPRKNIIFEKWIQHARWWPDHQLRLYKKNIGTWEPEIHSKPVVNGTIHQVEPKEELALIHYNYKNLDHYIEKMTRYAKAESDDYLKGGNTFTLSIALSKGTQEFISRYFAGDGYKDGMHGFVLSFMQLMYYPLVYFYYWEGIKYEKHSQTDLIAASLNHFKDILLQSNHWIITKKLNPSISRIKQKILSMILK</sequence>
<dbReference type="SUPFAM" id="SSF53448">
    <property type="entry name" value="Nucleotide-diphospho-sugar transferases"/>
    <property type="match status" value="1"/>
</dbReference>
<proteinExistence type="predicted"/>
<dbReference type="Proteomes" id="UP000228503">
    <property type="component" value="Unassembled WGS sequence"/>
</dbReference>
<dbReference type="PANTHER" id="PTHR43630">
    <property type="entry name" value="POLY-BETA-1,6-N-ACETYL-D-GLUCOSAMINE SYNTHASE"/>
    <property type="match status" value="1"/>
</dbReference>
<organism evidence="2 3">
    <name type="scientific">Candidatus Roizmanbacteria bacterium CG_4_10_14_0_2_um_filter_39_13</name>
    <dbReference type="NCBI Taxonomy" id="1974825"/>
    <lineage>
        <taxon>Bacteria</taxon>
        <taxon>Candidatus Roizmaniibacteriota</taxon>
    </lineage>
</organism>